<dbReference type="GO" id="GO:0006515">
    <property type="term" value="P:protein quality control for misfolded or incompletely synthesized proteins"/>
    <property type="evidence" value="ECO:0007669"/>
    <property type="project" value="UniProtKB-UniRule"/>
</dbReference>
<dbReference type="Proteomes" id="UP000196365">
    <property type="component" value="Unassembled WGS sequence"/>
</dbReference>
<dbReference type="GO" id="GO:0005737">
    <property type="term" value="C:cytoplasm"/>
    <property type="evidence" value="ECO:0007669"/>
    <property type="project" value="UniProtKB-SubCell"/>
</dbReference>
<comment type="function">
    <text evidence="8">Hydrolyzes ribosome-free peptidyl-tRNAs (with 1 or more amino acids incorporated), which drop off the ribosome during protein synthesis, or as a result of ribosome stalling.</text>
</comment>
<feature type="active site" description="Proton acceptor" evidence="8">
    <location>
        <position position="19"/>
    </location>
</feature>
<feature type="site" description="Stabilizes the basic form of H active site to accept a proton" evidence="8">
    <location>
        <position position="91"/>
    </location>
</feature>
<feature type="binding site" evidence="8">
    <location>
        <position position="112"/>
    </location>
    <ligand>
        <name>tRNA</name>
        <dbReference type="ChEBI" id="CHEBI:17843"/>
    </ligand>
</feature>
<dbReference type="Gene3D" id="3.40.50.1470">
    <property type="entry name" value="Peptidyl-tRNA hydrolase"/>
    <property type="match status" value="1"/>
</dbReference>
<keyword evidence="8" id="KW-0963">Cytoplasm</keyword>
<evidence type="ECO:0000256" key="8">
    <source>
        <dbReference type="HAMAP-Rule" id="MF_00083"/>
    </source>
</evidence>
<dbReference type="GO" id="GO:0004045">
    <property type="term" value="F:peptidyl-tRNA hydrolase activity"/>
    <property type="evidence" value="ECO:0007669"/>
    <property type="project" value="UniProtKB-UniRule"/>
</dbReference>
<sequence>MYVIVGLGNPGEEYVGTRHNIGFDVIDFYAKNKNINIHKQKHKALIGEGFIQNKKVLLVKPQTYMNLSGESIGEIVSYYDIPLENLLIVYDDIDLEVGKLRLRAKGSAGTHNGMRSIVSYLKKDTFPRLRIGIGKPEREDLVDFVLGKFPKNQKKEIQQAIEMAGEAIDVFIFEGIYEAMNQFNGN</sequence>
<dbReference type="GO" id="GO:0000049">
    <property type="term" value="F:tRNA binding"/>
    <property type="evidence" value="ECO:0007669"/>
    <property type="project" value="UniProtKB-UniRule"/>
</dbReference>
<evidence type="ECO:0000256" key="2">
    <source>
        <dbReference type="ARBA" id="ARBA00022555"/>
    </source>
</evidence>
<dbReference type="EMBL" id="FUWV01000003">
    <property type="protein sequence ID" value="SJZ49549.1"/>
    <property type="molecule type" value="Genomic_DNA"/>
</dbReference>
<comment type="subunit">
    <text evidence="8">Monomer.</text>
</comment>
<protein>
    <recommendedName>
        <fullName evidence="7 8">Peptidyl-tRNA hydrolase</fullName>
        <shortName evidence="8">Pth</shortName>
        <ecNumber evidence="1 8">3.1.1.29</ecNumber>
    </recommendedName>
</protein>
<evidence type="ECO:0000313" key="11">
    <source>
        <dbReference type="EMBL" id="SJZ49549.1"/>
    </source>
</evidence>
<dbReference type="CDD" id="cd00462">
    <property type="entry name" value="PTH"/>
    <property type="match status" value="1"/>
</dbReference>
<dbReference type="EC" id="3.1.1.29" evidence="1 8"/>
<dbReference type="PANTHER" id="PTHR17224:SF1">
    <property type="entry name" value="PEPTIDYL-TRNA HYDROLASE"/>
    <property type="match status" value="1"/>
</dbReference>
<comment type="catalytic activity">
    <reaction evidence="6 8 9">
        <text>an N-acyl-L-alpha-aminoacyl-tRNA + H2O = an N-acyl-L-amino acid + a tRNA + H(+)</text>
        <dbReference type="Rhea" id="RHEA:54448"/>
        <dbReference type="Rhea" id="RHEA-COMP:10123"/>
        <dbReference type="Rhea" id="RHEA-COMP:13883"/>
        <dbReference type="ChEBI" id="CHEBI:15377"/>
        <dbReference type="ChEBI" id="CHEBI:15378"/>
        <dbReference type="ChEBI" id="CHEBI:59874"/>
        <dbReference type="ChEBI" id="CHEBI:78442"/>
        <dbReference type="ChEBI" id="CHEBI:138191"/>
        <dbReference type="EC" id="3.1.1.29"/>
    </reaction>
</comment>
<name>A0A1T4L4B0_9FIRM</name>
<dbReference type="AlphaFoldDB" id="A0A1T4L4B0"/>
<proteinExistence type="inferred from homology"/>
<evidence type="ECO:0000256" key="5">
    <source>
        <dbReference type="ARBA" id="ARBA00038063"/>
    </source>
</evidence>
<feature type="binding site" evidence="8">
    <location>
        <position position="66"/>
    </location>
    <ligand>
        <name>tRNA</name>
        <dbReference type="ChEBI" id="CHEBI:17843"/>
    </ligand>
</feature>
<keyword evidence="4 8" id="KW-0694">RNA-binding</keyword>
<evidence type="ECO:0000256" key="7">
    <source>
        <dbReference type="ARBA" id="ARBA00050038"/>
    </source>
</evidence>
<dbReference type="InterPro" id="IPR036416">
    <property type="entry name" value="Pept_tRNA_hydro_sf"/>
</dbReference>
<comment type="function">
    <text evidence="8">Catalyzes the release of premature peptidyl moieties from peptidyl-tRNA molecules trapped in stalled 50S ribosomal subunits, and thus maintains levels of free tRNAs and 50S ribosomes.</text>
</comment>
<dbReference type="HAMAP" id="MF_00083">
    <property type="entry name" value="Pept_tRNA_hydro_bact"/>
    <property type="match status" value="1"/>
</dbReference>
<keyword evidence="12" id="KW-1185">Reference proteome</keyword>
<dbReference type="PANTHER" id="PTHR17224">
    <property type="entry name" value="PEPTIDYL-TRNA HYDROLASE"/>
    <property type="match status" value="1"/>
</dbReference>
<dbReference type="GO" id="GO:0072344">
    <property type="term" value="P:rescue of stalled ribosome"/>
    <property type="evidence" value="ECO:0007669"/>
    <property type="project" value="UniProtKB-UniRule"/>
</dbReference>
<comment type="similarity">
    <text evidence="5 8 10">Belongs to the PTH family.</text>
</comment>
<keyword evidence="2 8" id="KW-0820">tRNA-binding</keyword>
<dbReference type="InterPro" id="IPR018171">
    <property type="entry name" value="Pept_tRNA_hydro_CS"/>
</dbReference>
<dbReference type="FunFam" id="3.40.50.1470:FF:000001">
    <property type="entry name" value="Peptidyl-tRNA hydrolase"/>
    <property type="match status" value="1"/>
</dbReference>
<evidence type="ECO:0000256" key="10">
    <source>
        <dbReference type="RuleBase" id="RU004320"/>
    </source>
</evidence>
<reference evidence="11 12" key="1">
    <citation type="submission" date="2017-02" db="EMBL/GenBank/DDBJ databases">
        <authorList>
            <person name="Peterson S.W."/>
        </authorList>
    </citation>
    <scope>NUCLEOTIDE SEQUENCE [LARGE SCALE GENOMIC DNA]</scope>
    <source>
        <strain evidence="11 12">DSM 15102</strain>
    </source>
</reference>
<feature type="site" description="Discriminates between blocked and unblocked aminoacyl-tRNA" evidence="8">
    <location>
        <position position="9"/>
    </location>
</feature>
<dbReference type="Pfam" id="PF01195">
    <property type="entry name" value="Pept_tRNA_hydro"/>
    <property type="match status" value="1"/>
</dbReference>
<dbReference type="InterPro" id="IPR001328">
    <property type="entry name" value="Pept_tRNA_hydro"/>
</dbReference>
<feature type="binding site" evidence="8">
    <location>
        <position position="64"/>
    </location>
    <ligand>
        <name>tRNA</name>
        <dbReference type="ChEBI" id="CHEBI:17843"/>
    </ligand>
</feature>
<evidence type="ECO:0000256" key="9">
    <source>
        <dbReference type="RuleBase" id="RU000673"/>
    </source>
</evidence>
<organism evidence="11 12">
    <name type="scientific">Garciella nitratireducens DSM 15102</name>
    <dbReference type="NCBI Taxonomy" id="1121911"/>
    <lineage>
        <taxon>Bacteria</taxon>
        <taxon>Bacillati</taxon>
        <taxon>Bacillota</taxon>
        <taxon>Clostridia</taxon>
        <taxon>Eubacteriales</taxon>
        <taxon>Eubacteriaceae</taxon>
        <taxon>Garciella</taxon>
    </lineage>
</organism>
<accession>A0A1T4L4B0</accession>
<comment type="subcellular location">
    <subcellularLocation>
        <location evidence="8">Cytoplasm</location>
    </subcellularLocation>
</comment>
<evidence type="ECO:0000256" key="1">
    <source>
        <dbReference type="ARBA" id="ARBA00013260"/>
    </source>
</evidence>
<dbReference type="OrthoDB" id="9800507at2"/>
<evidence type="ECO:0000256" key="3">
    <source>
        <dbReference type="ARBA" id="ARBA00022801"/>
    </source>
</evidence>
<feature type="binding site" evidence="8">
    <location>
        <position position="14"/>
    </location>
    <ligand>
        <name>tRNA</name>
        <dbReference type="ChEBI" id="CHEBI:17843"/>
    </ligand>
</feature>
<dbReference type="PROSITE" id="PS01195">
    <property type="entry name" value="PEPT_TRNA_HYDROL_1"/>
    <property type="match status" value="1"/>
</dbReference>
<evidence type="ECO:0000256" key="6">
    <source>
        <dbReference type="ARBA" id="ARBA00048707"/>
    </source>
</evidence>
<dbReference type="NCBIfam" id="TIGR00447">
    <property type="entry name" value="pth"/>
    <property type="match status" value="1"/>
</dbReference>
<dbReference type="PROSITE" id="PS01196">
    <property type="entry name" value="PEPT_TRNA_HYDROL_2"/>
    <property type="match status" value="1"/>
</dbReference>
<dbReference type="SUPFAM" id="SSF53178">
    <property type="entry name" value="Peptidyl-tRNA hydrolase-like"/>
    <property type="match status" value="1"/>
</dbReference>
<evidence type="ECO:0000256" key="4">
    <source>
        <dbReference type="ARBA" id="ARBA00022884"/>
    </source>
</evidence>
<gene>
    <name evidence="8" type="primary">pth</name>
    <name evidence="11" type="ORF">SAMN02745973_00828</name>
</gene>
<keyword evidence="3 8" id="KW-0378">Hydrolase</keyword>
<evidence type="ECO:0000313" key="12">
    <source>
        <dbReference type="Proteomes" id="UP000196365"/>
    </source>
</evidence>
<dbReference type="RefSeq" id="WP_087678250.1">
    <property type="nucleotide sequence ID" value="NZ_FUWV01000003.1"/>
</dbReference>